<dbReference type="Pfam" id="PF00001">
    <property type="entry name" value="7tm_1"/>
    <property type="match status" value="1"/>
</dbReference>
<dbReference type="PANTHER" id="PTHR22718:SF34">
    <property type="entry name" value="G-PROTEIN COUPLED RECEPTORS FAMILY 1 PROFILE DOMAIN-CONTAINING PROTEIN"/>
    <property type="match status" value="1"/>
</dbReference>
<proteinExistence type="predicted"/>
<keyword evidence="4 6" id="KW-0472">Membrane</keyword>
<keyword evidence="3 6" id="KW-1133">Transmembrane helix</keyword>
<evidence type="ECO:0000256" key="4">
    <source>
        <dbReference type="ARBA" id="ARBA00023136"/>
    </source>
</evidence>
<dbReference type="GO" id="GO:0016020">
    <property type="term" value="C:membrane"/>
    <property type="evidence" value="ECO:0007669"/>
    <property type="project" value="UniProtKB-SubCell"/>
</dbReference>
<keyword evidence="2 6" id="KW-0812">Transmembrane</keyword>
<dbReference type="Gene3D" id="1.20.1070.10">
    <property type="entry name" value="Rhodopsin 7-helix transmembrane proteins"/>
    <property type="match status" value="1"/>
</dbReference>
<dbReference type="GO" id="GO:0004930">
    <property type="term" value="F:G protein-coupled receptor activity"/>
    <property type="evidence" value="ECO:0007669"/>
    <property type="project" value="InterPro"/>
</dbReference>
<feature type="transmembrane region" description="Helical" evidence="6">
    <location>
        <begin position="64"/>
        <end position="88"/>
    </location>
</feature>
<comment type="subcellular location">
    <subcellularLocation>
        <location evidence="1">Membrane</location>
    </subcellularLocation>
</comment>
<protein>
    <recommendedName>
        <fullName evidence="7">G-protein coupled receptors family 1 profile domain-containing protein</fullName>
    </recommendedName>
</protein>
<organism evidence="8 9">
    <name type="scientific">Ancylostoma ceylanicum</name>
    <dbReference type="NCBI Taxonomy" id="53326"/>
    <lineage>
        <taxon>Eukaryota</taxon>
        <taxon>Metazoa</taxon>
        <taxon>Ecdysozoa</taxon>
        <taxon>Nematoda</taxon>
        <taxon>Chromadorea</taxon>
        <taxon>Rhabditida</taxon>
        <taxon>Rhabditina</taxon>
        <taxon>Rhabditomorpha</taxon>
        <taxon>Strongyloidea</taxon>
        <taxon>Ancylostomatidae</taxon>
        <taxon>Ancylostomatinae</taxon>
        <taxon>Ancylostoma</taxon>
    </lineage>
</organism>
<evidence type="ECO:0000313" key="9">
    <source>
        <dbReference type="Proteomes" id="UP000024635"/>
    </source>
</evidence>
<sequence>MSNLVRGFVINATLRYRNDLSGDNAVSPEVTNLRLERTATMWDKNASYYTLQALLSTWERRDDLIVVSIWLVMLSYALISNVLILVGIARSSTMRTATSYWFIISLAVCDIVMTIISLVHLVPATAFHDAYVEFYSLRNILMIFFYDLFWYTGVVQLGLMAGNRFVSIVYPMEYKNMFSRKRSLYLILFGYFLGFLVSLPTLFPCCHTLWNSDYYITVYQPMDTWYKYVDMSVNSISLFMMIMSYAVIIYKVRESGRAMAKYQLTIRTRQQHALMSGISLSCQMNGCTRMSSVRPPRSQVSKKEMRLFIQFFVVSLVFLLTWTTWQWLPHMSGSKWAYFVMTSLFFINNSVNPTVYLLFNTQLRRELHYLLCRHHAISSVQNKQRRTLFGKHTGNPADIKTKVNMTTTAGEEATRSLDPAHSLSSHTTSEDHAKPHLLIQVSSFHTKSSEKIQKGVWKSCMCEVERRLHQQRNNQRCLAIWIVDDSRKPHSARRLLLHMPSCCYVCVQLAAALFALLQNKSVTSSVT</sequence>
<evidence type="ECO:0000313" key="8">
    <source>
        <dbReference type="EMBL" id="EYC20497.1"/>
    </source>
</evidence>
<accession>A0A016V0G1</accession>
<keyword evidence="9" id="KW-1185">Reference proteome</keyword>
<dbReference type="Proteomes" id="UP000024635">
    <property type="component" value="Unassembled WGS sequence"/>
</dbReference>
<feature type="transmembrane region" description="Helical" evidence="6">
    <location>
        <begin position="100"/>
        <end position="120"/>
    </location>
</feature>
<dbReference type="InterPro" id="IPR000276">
    <property type="entry name" value="GPCR_Rhodpsn"/>
</dbReference>
<feature type="transmembrane region" description="Helical" evidence="6">
    <location>
        <begin position="495"/>
        <end position="517"/>
    </location>
</feature>
<feature type="transmembrane region" description="Helical" evidence="6">
    <location>
        <begin position="183"/>
        <end position="203"/>
    </location>
</feature>
<feature type="transmembrane region" description="Helical" evidence="6">
    <location>
        <begin position="307"/>
        <end position="325"/>
    </location>
</feature>
<feature type="transmembrane region" description="Helical" evidence="6">
    <location>
        <begin position="140"/>
        <end position="162"/>
    </location>
</feature>
<reference evidence="9" key="1">
    <citation type="journal article" date="2015" name="Nat. Genet.">
        <title>The genome and transcriptome of the zoonotic hookworm Ancylostoma ceylanicum identify infection-specific gene families.</title>
        <authorList>
            <person name="Schwarz E.M."/>
            <person name="Hu Y."/>
            <person name="Antoshechkin I."/>
            <person name="Miller M.M."/>
            <person name="Sternberg P.W."/>
            <person name="Aroian R.V."/>
        </authorList>
    </citation>
    <scope>NUCLEOTIDE SEQUENCE</scope>
    <source>
        <strain evidence="9">HY135</strain>
    </source>
</reference>
<dbReference type="PANTHER" id="PTHR22718">
    <property type="entry name" value="SERPENTINE RECEPTOR, CLASS X"/>
    <property type="match status" value="1"/>
</dbReference>
<comment type="caution">
    <text evidence="8">The sequence shown here is derived from an EMBL/GenBank/DDBJ whole genome shotgun (WGS) entry which is preliminary data.</text>
</comment>
<dbReference type="AlphaFoldDB" id="A0A016V0G1"/>
<feature type="domain" description="G-protein coupled receptors family 1 profile" evidence="7">
    <location>
        <begin position="80"/>
        <end position="356"/>
    </location>
</feature>
<evidence type="ECO:0000256" key="3">
    <source>
        <dbReference type="ARBA" id="ARBA00022989"/>
    </source>
</evidence>
<name>A0A016V0G1_9BILA</name>
<evidence type="ECO:0000259" key="7">
    <source>
        <dbReference type="PROSITE" id="PS50262"/>
    </source>
</evidence>
<feature type="region of interest" description="Disordered" evidence="5">
    <location>
        <begin position="408"/>
        <end position="431"/>
    </location>
</feature>
<dbReference type="InterPro" id="IPR017452">
    <property type="entry name" value="GPCR_Rhodpsn_7TM"/>
</dbReference>
<gene>
    <name evidence="8" type="primary">Acey_s0021.g244</name>
    <name evidence="8" type="synonym">Acey-npr-19</name>
    <name evidence="8" type="ORF">Y032_0021g244</name>
</gene>
<dbReference type="OrthoDB" id="10017003at2759"/>
<dbReference type="PROSITE" id="PS50262">
    <property type="entry name" value="G_PROTEIN_RECEP_F1_2"/>
    <property type="match status" value="1"/>
</dbReference>
<evidence type="ECO:0000256" key="1">
    <source>
        <dbReference type="ARBA" id="ARBA00004370"/>
    </source>
</evidence>
<dbReference type="SUPFAM" id="SSF81321">
    <property type="entry name" value="Family A G protein-coupled receptor-like"/>
    <property type="match status" value="1"/>
</dbReference>
<evidence type="ECO:0000256" key="5">
    <source>
        <dbReference type="SAM" id="MobiDB-lite"/>
    </source>
</evidence>
<evidence type="ECO:0000256" key="2">
    <source>
        <dbReference type="ARBA" id="ARBA00022692"/>
    </source>
</evidence>
<evidence type="ECO:0000256" key="6">
    <source>
        <dbReference type="SAM" id="Phobius"/>
    </source>
</evidence>
<feature type="transmembrane region" description="Helical" evidence="6">
    <location>
        <begin position="337"/>
        <end position="359"/>
    </location>
</feature>
<dbReference type="EMBL" id="JARK01001357">
    <property type="protein sequence ID" value="EYC20497.1"/>
    <property type="molecule type" value="Genomic_DNA"/>
</dbReference>
<dbReference type="STRING" id="53326.A0A016V0G1"/>
<dbReference type="PRINTS" id="PR00237">
    <property type="entry name" value="GPCRRHODOPSN"/>
</dbReference>
<feature type="transmembrane region" description="Helical" evidence="6">
    <location>
        <begin position="231"/>
        <end position="252"/>
    </location>
</feature>
<dbReference type="CDD" id="cd00637">
    <property type="entry name" value="7tm_classA_rhodopsin-like"/>
    <property type="match status" value="1"/>
</dbReference>